<organism evidence="2 3">
    <name type="scientific">Thermobaculum terrenum (strain ATCC BAA-798 / CCMEE 7001 / YNP1)</name>
    <dbReference type="NCBI Taxonomy" id="525904"/>
    <lineage>
        <taxon>Bacteria</taxon>
        <taxon>Bacillati</taxon>
        <taxon>Chloroflexota</taxon>
        <taxon>Chloroflexia</taxon>
        <taxon>Candidatus Thermobaculales</taxon>
        <taxon>Candidatus Thermobaculaceae</taxon>
        <taxon>Thermobaculum</taxon>
    </lineage>
</organism>
<keyword evidence="1" id="KW-0472">Membrane</keyword>
<name>D1CC95_THET1</name>
<dbReference type="Proteomes" id="UP000000323">
    <property type="component" value="Chromosome 1"/>
</dbReference>
<evidence type="ECO:0000313" key="3">
    <source>
        <dbReference type="Proteomes" id="UP000000323"/>
    </source>
</evidence>
<feature type="transmembrane region" description="Helical" evidence="1">
    <location>
        <begin position="5"/>
        <end position="24"/>
    </location>
</feature>
<feature type="transmembrane region" description="Helical" evidence="1">
    <location>
        <begin position="95"/>
        <end position="114"/>
    </location>
</feature>
<dbReference type="STRING" id="525904.Tter_1504"/>
<keyword evidence="1" id="KW-0812">Transmembrane</keyword>
<evidence type="ECO:0000256" key="1">
    <source>
        <dbReference type="SAM" id="Phobius"/>
    </source>
</evidence>
<proteinExistence type="predicted"/>
<dbReference type="HOGENOM" id="CLU_2002839_0_0_0"/>
<evidence type="ECO:0000313" key="2">
    <source>
        <dbReference type="EMBL" id="ACZ42410.1"/>
    </source>
</evidence>
<accession>D1CC95</accession>
<dbReference type="RefSeq" id="WP_012875445.1">
    <property type="nucleotide sequence ID" value="NC_013525.1"/>
</dbReference>
<protein>
    <submittedName>
        <fullName evidence="2">Uncharacterized protein</fullName>
    </submittedName>
</protein>
<keyword evidence="3" id="KW-1185">Reference proteome</keyword>
<feature type="transmembrane region" description="Helical" evidence="1">
    <location>
        <begin position="36"/>
        <end position="56"/>
    </location>
</feature>
<feature type="transmembrane region" description="Helical" evidence="1">
    <location>
        <begin position="68"/>
        <end position="89"/>
    </location>
</feature>
<dbReference type="EMBL" id="CP001825">
    <property type="protein sequence ID" value="ACZ42410.1"/>
    <property type="molecule type" value="Genomic_DNA"/>
</dbReference>
<reference evidence="3" key="1">
    <citation type="journal article" date="2010" name="Stand. Genomic Sci.">
        <title>Complete genome sequence of 'Thermobaculum terrenum' type strain (YNP1).</title>
        <authorList>
            <person name="Kiss H."/>
            <person name="Cleland D."/>
            <person name="Lapidus A."/>
            <person name="Lucas S."/>
            <person name="Glavina Del Rio T."/>
            <person name="Nolan M."/>
            <person name="Tice H."/>
            <person name="Han C."/>
            <person name="Goodwin L."/>
            <person name="Pitluck S."/>
            <person name="Liolios K."/>
            <person name="Ivanova N."/>
            <person name="Mavromatis K."/>
            <person name="Ovchinnikova G."/>
            <person name="Pati A."/>
            <person name="Chen A."/>
            <person name="Palaniappan K."/>
            <person name="Land M."/>
            <person name="Hauser L."/>
            <person name="Chang Y."/>
            <person name="Jeffries C."/>
            <person name="Lu M."/>
            <person name="Brettin T."/>
            <person name="Detter J."/>
            <person name="Goker M."/>
            <person name="Tindall B."/>
            <person name="Beck B."/>
            <person name="McDermott T."/>
            <person name="Woyke T."/>
            <person name="Bristow J."/>
            <person name="Eisen J."/>
            <person name="Markowitz V."/>
            <person name="Hugenholtz P."/>
            <person name="Kyrpides N."/>
            <person name="Klenk H."/>
            <person name="Cheng J."/>
        </authorList>
    </citation>
    <scope>NUCLEOTIDE SEQUENCE [LARGE SCALE GENOMIC DNA]</scope>
    <source>
        <strain evidence="3">ATCC BAA-798 / YNP1</strain>
    </source>
</reference>
<dbReference type="KEGG" id="ttr:Tter_1504"/>
<sequence>MKLLWVLRICLYVQLLLGIVRFFGPRVSDFVLNQHIWELHRGLAFVIAILAIIALRPKPGVENNGIRITARFFPLLPLLLGLGFMLGIAYSESLVILHMVLGIISLALVEMAAARERRSRLASA</sequence>
<keyword evidence="1" id="KW-1133">Transmembrane helix</keyword>
<dbReference type="AlphaFoldDB" id="D1CC95"/>
<gene>
    <name evidence="2" type="ordered locus">Tter_1504</name>
</gene>